<evidence type="ECO:0000313" key="2">
    <source>
        <dbReference type="Proteomes" id="UP000735302"/>
    </source>
</evidence>
<name>A0AAV3YR42_9GAST</name>
<comment type="caution">
    <text evidence="1">The sequence shown here is derived from an EMBL/GenBank/DDBJ whole genome shotgun (WGS) entry which is preliminary data.</text>
</comment>
<protein>
    <submittedName>
        <fullName evidence="1">Uncharacterized protein</fullName>
    </submittedName>
</protein>
<proteinExistence type="predicted"/>
<keyword evidence="2" id="KW-1185">Reference proteome</keyword>
<reference evidence="1 2" key="1">
    <citation type="journal article" date="2021" name="Elife">
        <title>Chloroplast acquisition without the gene transfer in kleptoplastic sea slugs, Plakobranchus ocellatus.</title>
        <authorList>
            <person name="Maeda T."/>
            <person name="Takahashi S."/>
            <person name="Yoshida T."/>
            <person name="Shimamura S."/>
            <person name="Takaki Y."/>
            <person name="Nagai Y."/>
            <person name="Toyoda A."/>
            <person name="Suzuki Y."/>
            <person name="Arimoto A."/>
            <person name="Ishii H."/>
            <person name="Satoh N."/>
            <person name="Nishiyama T."/>
            <person name="Hasebe M."/>
            <person name="Maruyama T."/>
            <person name="Minagawa J."/>
            <person name="Obokata J."/>
            <person name="Shigenobu S."/>
        </authorList>
    </citation>
    <scope>NUCLEOTIDE SEQUENCE [LARGE SCALE GENOMIC DNA]</scope>
</reference>
<dbReference type="Proteomes" id="UP000735302">
    <property type="component" value="Unassembled WGS sequence"/>
</dbReference>
<dbReference type="EMBL" id="BLXT01001319">
    <property type="protein sequence ID" value="GFN84458.1"/>
    <property type="molecule type" value="Genomic_DNA"/>
</dbReference>
<sequence>MVRMSKQDGRKYEEKGGNAIRTRKQWAALCGDYEVENTPCDHFKINKTVLRFLGDVRFLAPVSISWLIDRVKRMATEEPWNFEDRLRQIRRHLRPYE</sequence>
<gene>
    <name evidence="1" type="ORF">PoB_001096400</name>
</gene>
<organism evidence="1 2">
    <name type="scientific">Plakobranchus ocellatus</name>
    <dbReference type="NCBI Taxonomy" id="259542"/>
    <lineage>
        <taxon>Eukaryota</taxon>
        <taxon>Metazoa</taxon>
        <taxon>Spiralia</taxon>
        <taxon>Lophotrochozoa</taxon>
        <taxon>Mollusca</taxon>
        <taxon>Gastropoda</taxon>
        <taxon>Heterobranchia</taxon>
        <taxon>Euthyneura</taxon>
        <taxon>Panpulmonata</taxon>
        <taxon>Sacoglossa</taxon>
        <taxon>Placobranchoidea</taxon>
        <taxon>Plakobranchidae</taxon>
        <taxon>Plakobranchus</taxon>
    </lineage>
</organism>
<accession>A0AAV3YR42</accession>
<dbReference type="AlphaFoldDB" id="A0AAV3YR42"/>
<evidence type="ECO:0000313" key="1">
    <source>
        <dbReference type="EMBL" id="GFN84458.1"/>
    </source>
</evidence>